<name>A0ABD1AZV3_CARAN</name>
<evidence type="ECO:0000256" key="6">
    <source>
        <dbReference type="ARBA" id="ARBA00023027"/>
    </source>
</evidence>
<dbReference type="Pfam" id="PF07725">
    <property type="entry name" value="LRR_3"/>
    <property type="match status" value="1"/>
</dbReference>
<dbReference type="InterPro" id="IPR027417">
    <property type="entry name" value="P-loop_NTPase"/>
</dbReference>
<evidence type="ECO:0000256" key="2">
    <source>
        <dbReference type="ARBA" id="ARBA00022614"/>
    </source>
</evidence>
<reference evidence="10 11" key="1">
    <citation type="submission" date="2024-04" db="EMBL/GenBank/DDBJ databases">
        <title>Genome assembly C_amara_ONT_v2.</title>
        <authorList>
            <person name="Yant L."/>
            <person name="Moore C."/>
            <person name="Slenker M."/>
        </authorList>
    </citation>
    <scope>NUCLEOTIDE SEQUENCE [LARGE SCALE GENOMIC DNA]</scope>
    <source>
        <tissue evidence="10">Leaf</tissue>
    </source>
</reference>
<dbReference type="Gene3D" id="3.80.10.10">
    <property type="entry name" value="Ribonuclease Inhibitor"/>
    <property type="match status" value="2"/>
</dbReference>
<comment type="catalytic activity">
    <reaction evidence="7">
        <text>NAD(+) + H2O = ADP-D-ribose + nicotinamide + H(+)</text>
        <dbReference type="Rhea" id="RHEA:16301"/>
        <dbReference type="ChEBI" id="CHEBI:15377"/>
        <dbReference type="ChEBI" id="CHEBI:15378"/>
        <dbReference type="ChEBI" id="CHEBI:17154"/>
        <dbReference type="ChEBI" id="CHEBI:57540"/>
        <dbReference type="ChEBI" id="CHEBI:57967"/>
        <dbReference type="EC" id="3.2.2.6"/>
    </reaction>
    <physiologicalReaction direction="left-to-right" evidence="7">
        <dbReference type="Rhea" id="RHEA:16302"/>
    </physiologicalReaction>
</comment>
<dbReference type="PANTHER" id="PTHR11017">
    <property type="entry name" value="LEUCINE-RICH REPEAT-CONTAINING PROTEIN"/>
    <property type="match status" value="1"/>
</dbReference>
<dbReference type="Proteomes" id="UP001558713">
    <property type="component" value="Unassembled WGS sequence"/>
</dbReference>
<keyword evidence="5" id="KW-0611">Plant defense</keyword>
<feature type="transmembrane region" description="Helical" evidence="8">
    <location>
        <begin position="1149"/>
        <end position="1167"/>
    </location>
</feature>
<keyword evidence="8" id="KW-1133">Transmembrane helix</keyword>
<dbReference type="InterPro" id="IPR035897">
    <property type="entry name" value="Toll_tir_struct_dom_sf"/>
</dbReference>
<dbReference type="InterPro" id="IPR045344">
    <property type="entry name" value="C-JID"/>
</dbReference>
<dbReference type="InterPro" id="IPR044974">
    <property type="entry name" value="Disease_R_plants"/>
</dbReference>
<organism evidence="10 11">
    <name type="scientific">Cardamine amara subsp. amara</name>
    <dbReference type="NCBI Taxonomy" id="228776"/>
    <lineage>
        <taxon>Eukaryota</taxon>
        <taxon>Viridiplantae</taxon>
        <taxon>Streptophyta</taxon>
        <taxon>Embryophyta</taxon>
        <taxon>Tracheophyta</taxon>
        <taxon>Spermatophyta</taxon>
        <taxon>Magnoliopsida</taxon>
        <taxon>eudicotyledons</taxon>
        <taxon>Gunneridae</taxon>
        <taxon>Pentapetalae</taxon>
        <taxon>rosids</taxon>
        <taxon>malvids</taxon>
        <taxon>Brassicales</taxon>
        <taxon>Brassicaceae</taxon>
        <taxon>Cardamineae</taxon>
        <taxon>Cardamine</taxon>
    </lineage>
</organism>
<dbReference type="SUPFAM" id="SSF52200">
    <property type="entry name" value="Toll/Interleukin receptor TIR domain"/>
    <property type="match status" value="1"/>
</dbReference>
<evidence type="ECO:0000256" key="1">
    <source>
        <dbReference type="ARBA" id="ARBA00011982"/>
    </source>
</evidence>
<dbReference type="SUPFAM" id="SSF52058">
    <property type="entry name" value="L domain-like"/>
    <property type="match status" value="1"/>
</dbReference>
<evidence type="ECO:0000256" key="5">
    <source>
        <dbReference type="ARBA" id="ARBA00022821"/>
    </source>
</evidence>
<gene>
    <name evidence="10" type="ORF">V5N11_029743</name>
</gene>
<evidence type="ECO:0000256" key="3">
    <source>
        <dbReference type="ARBA" id="ARBA00022737"/>
    </source>
</evidence>
<evidence type="ECO:0000259" key="9">
    <source>
        <dbReference type="PROSITE" id="PS50104"/>
    </source>
</evidence>
<dbReference type="InterPro" id="IPR011713">
    <property type="entry name" value="Leu-rich_rpt_3"/>
</dbReference>
<dbReference type="InterPro" id="IPR002182">
    <property type="entry name" value="NB-ARC"/>
</dbReference>
<evidence type="ECO:0000313" key="10">
    <source>
        <dbReference type="EMBL" id="KAL1212247.1"/>
    </source>
</evidence>
<proteinExistence type="predicted"/>
<dbReference type="Pfam" id="PF00931">
    <property type="entry name" value="NB-ARC"/>
    <property type="match status" value="1"/>
</dbReference>
<dbReference type="Pfam" id="PF01582">
    <property type="entry name" value="TIR"/>
    <property type="match status" value="1"/>
</dbReference>
<evidence type="ECO:0000256" key="7">
    <source>
        <dbReference type="ARBA" id="ARBA00047304"/>
    </source>
</evidence>
<comment type="caution">
    <text evidence="10">The sequence shown here is derived from an EMBL/GenBank/DDBJ whole genome shotgun (WGS) entry which is preliminary data.</text>
</comment>
<dbReference type="Gene3D" id="3.40.50.10140">
    <property type="entry name" value="Toll/interleukin-1 receptor homology (TIR) domain"/>
    <property type="match status" value="1"/>
</dbReference>
<keyword evidence="4" id="KW-0378">Hydrolase</keyword>
<dbReference type="EC" id="3.2.2.6" evidence="1"/>
<dbReference type="SMART" id="SM00255">
    <property type="entry name" value="TIR"/>
    <property type="match status" value="1"/>
</dbReference>
<sequence>MALPKHQVFISFRGEDVRKGFLSFLEDELTRGCVKYYVDHREMKGEALDILLQRIEESRIVLVILSKNYMDSKWCIKELLKTCEKIGPRLKAIPIFYNVIVEDVKNNWKVGEQVRAEEGEAIGEEREKQVKQALMTLTRQMGMRSAEFRTDFEFVKEIVKEVKKVLTSIEEKEKSSSNITPIAKLFGITQRQQKLQEKLKFEKDNEETRIVGVLGMAGIGKTTLVEKLFEDGKYEFHRKMFFKDIHKTSTCNGTISLRFKLLKTLLKSKKNLLITEETTYESVEKDLLEGKVLLVLDNVSDKKQLESLLGNRKWIKEGSKIVIVTSDKALVEGLVDDIYVVPGLNEREGLECFRHHAICENRGKSIVEENLTKLSREFVDYARGNPLTLKVLCSELRGKDSAHWESMLRRLAQSPSQNIQYVLNVSYDGLSQQQKDAFLDVTCFFRSENHNFVTALVDSSCNDGEPKNVRSDIKDLADKFLIEISGGRVEMHGLLYTLGKKLASQQHQRLWNCQEIIRVLKKKQAKINVKDIRGMFLDMSEVVKMTPLGKDAFLGMYNLRYLKIYNSCFPREYEADCKLNFPDGLDLPLKEIRYLDWLKFPKEELPQDFNPKNLIDLKLPYSKIKRLWDGVKDTTNLMWVDLSHSIDLCDISGLLGAQNLQRLNLEGCTELKILPEGLQNMASLVVLNMRGCTNLVSLAEMSMKSLKTLILSNCSNLEKFQVISENLEALYLDGTALKGLTPSTIKLQKLVLLNLKDCKMLESVPNCLGKMKALQEVILSGCLKLKSFPDLEESMRRLRILLLDGTSIEQVPKLLPYSGVFEWLHRGVKGMPLLRHLCLRGNNTIQSLHPHIGQLYLLKCIDLKYCTKLKSIPTLPPNLQCLDAHGCESLITVGNPLAFLILTDQIHSTFIFSNCHKLDEVAKSSIISYIQKKSQLMSHALDRYNLGSMESFIGACFPGCEIPAWFSHQTYGSKIVLTELRKHWNNNKITGVALCAVISFTNYKERSHPSLVTCTCEFKNEDGSLKRFSCTVGVIKPQKLQSDHVFIGYTSWYQIKKQKEQEDDKKGCSSNDDDKAYLRFEVTDSTGEVVKKCQVLQCGFSLVYEADEIDGVSWEVNSSEATEPRMGDERTSGLLIGTNNLCEYMKKPLQLMCFVVSIYVGVAFVLGKRNIKR</sequence>
<dbReference type="GO" id="GO:0006952">
    <property type="term" value="P:defense response"/>
    <property type="evidence" value="ECO:0007669"/>
    <property type="project" value="UniProtKB-KW"/>
</dbReference>
<dbReference type="AlphaFoldDB" id="A0ABD1AZV3"/>
<keyword evidence="8" id="KW-0472">Membrane</keyword>
<keyword evidence="11" id="KW-1185">Reference proteome</keyword>
<protein>
    <recommendedName>
        <fullName evidence="1">ADP-ribosyl cyclase/cyclic ADP-ribose hydrolase</fullName>
        <ecNumber evidence="1">3.2.2.6</ecNumber>
    </recommendedName>
</protein>
<dbReference type="InterPro" id="IPR042197">
    <property type="entry name" value="Apaf_helical"/>
</dbReference>
<dbReference type="SUPFAM" id="SSF52540">
    <property type="entry name" value="P-loop containing nucleoside triphosphate hydrolases"/>
    <property type="match status" value="1"/>
</dbReference>
<dbReference type="InterPro" id="IPR036390">
    <property type="entry name" value="WH_DNA-bd_sf"/>
</dbReference>
<dbReference type="InterPro" id="IPR032675">
    <property type="entry name" value="LRR_dom_sf"/>
</dbReference>
<keyword evidence="6" id="KW-0520">NAD</keyword>
<dbReference type="Gene3D" id="1.10.8.430">
    <property type="entry name" value="Helical domain of apoptotic protease-activating factors"/>
    <property type="match status" value="1"/>
</dbReference>
<dbReference type="PANTHER" id="PTHR11017:SF382">
    <property type="entry name" value="TIR DOMAIN-CONTAINING PROTEIN"/>
    <property type="match status" value="1"/>
</dbReference>
<keyword evidence="2" id="KW-0433">Leucine-rich repeat</keyword>
<dbReference type="Gene3D" id="3.40.50.300">
    <property type="entry name" value="P-loop containing nucleotide triphosphate hydrolases"/>
    <property type="match status" value="1"/>
</dbReference>
<accession>A0ABD1AZV3</accession>
<dbReference type="InterPro" id="IPR000157">
    <property type="entry name" value="TIR_dom"/>
</dbReference>
<dbReference type="SUPFAM" id="SSF46785">
    <property type="entry name" value="Winged helix' DNA-binding domain"/>
    <property type="match status" value="1"/>
</dbReference>
<dbReference type="PROSITE" id="PS50104">
    <property type="entry name" value="TIR"/>
    <property type="match status" value="1"/>
</dbReference>
<keyword evidence="8" id="KW-0812">Transmembrane</keyword>
<evidence type="ECO:0000256" key="8">
    <source>
        <dbReference type="SAM" id="Phobius"/>
    </source>
</evidence>
<evidence type="ECO:0000313" key="11">
    <source>
        <dbReference type="Proteomes" id="UP001558713"/>
    </source>
</evidence>
<dbReference type="EMBL" id="JBANAX010000370">
    <property type="protein sequence ID" value="KAL1212247.1"/>
    <property type="molecule type" value="Genomic_DNA"/>
</dbReference>
<dbReference type="Pfam" id="PF20160">
    <property type="entry name" value="C-JID"/>
    <property type="match status" value="1"/>
</dbReference>
<dbReference type="PRINTS" id="PR00364">
    <property type="entry name" value="DISEASERSIST"/>
</dbReference>
<keyword evidence="3" id="KW-0677">Repeat</keyword>
<feature type="domain" description="TIR" evidence="9">
    <location>
        <begin position="4"/>
        <end position="166"/>
    </location>
</feature>
<dbReference type="GO" id="GO:0061809">
    <property type="term" value="F:NAD+ nucleosidase activity, cyclic ADP-ribose generating"/>
    <property type="evidence" value="ECO:0007669"/>
    <property type="project" value="UniProtKB-EC"/>
</dbReference>
<dbReference type="FunFam" id="3.80.10.10:FF:000386">
    <property type="entry name" value="Disease resistance protein RPS4"/>
    <property type="match status" value="1"/>
</dbReference>
<evidence type="ECO:0000256" key="4">
    <source>
        <dbReference type="ARBA" id="ARBA00022801"/>
    </source>
</evidence>